<evidence type="ECO:0000256" key="2">
    <source>
        <dbReference type="ARBA" id="ARBA00006780"/>
    </source>
</evidence>
<comment type="subcellular location">
    <subcellularLocation>
        <location evidence="1 11">Mitochondrion inner membrane</location>
        <topology evidence="1 11">Single-pass membrane protein</topology>
    </subcellularLocation>
</comment>
<name>A0A8T9AZF9_9HELO</name>
<evidence type="ECO:0000256" key="1">
    <source>
        <dbReference type="ARBA" id="ARBA00004434"/>
    </source>
</evidence>
<sequence length="245" mass="27357">MPPKPTNWAMYGKMALAGGICCIGGPALIYWVTPTEEELFLRYNPELQKRSLENRQEKQEDFDNFVKKLKVLSKSDKPIWEAAAAADKLERESKIASELALINEAKARKEEIRLSNSNPTSSPSPPATSSSSSYWWSWIWGSGSNSSPTPSSTGSEYRFDFGKHKGKTLAEVDRVDPGYVTWCVGQGVSEQRKDLKSAIERFYTQRGTGTGMGEKEPEMKLADRMAERKEGMWRDGHKPVPGGSL</sequence>
<keyword evidence="8 11" id="KW-0143">Chaperone</keyword>
<accession>A0A8T9AZF9</accession>
<evidence type="ECO:0000256" key="10">
    <source>
        <dbReference type="ARBA" id="ARBA00031521"/>
    </source>
</evidence>
<evidence type="ECO:0000256" key="3">
    <source>
        <dbReference type="ARBA" id="ARBA00022692"/>
    </source>
</evidence>
<feature type="domain" description="Exodeoxyribonuclease X-like C-terminal" evidence="12">
    <location>
        <begin position="159"/>
        <end position="185"/>
    </location>
</feature>
<dbReference type="Pfam" id="PF07960">
    <property type="entry name" value="CBP4"/>
    <property type="match status" value="1"/>
</dbReference>
<dbReference type="PANTHER" id="PTHR28202">
    <property type="entry name" value="ASSEMBLY FACTOR CBP4"/>
    <property type="match status" value="1"/>
</dbReference>
<dbReference type="Proteomes" id="UP000469559">
    <property type="component" value="Unassembled WGS sequence"/>
</dbReference>
<dbReference type="OrthoDB" id="5576752at2759"/>
<dbReference type="InterPro" id="IPR012420">
    <property type="entry name" value="Cbp4"/>
</dbReference>
<keyword evidence="7 11" id="KW-0472">Membrane</keyword>
<dbReference type="AlphaFoldDB" id="A0A8T9AZF9"/>
<gene>
    <name evidence="13" type="primary">cbp4</name>
    <name evidence="13" type="ORF">LARI1_G008147</name>
</gene>
<dbReference type="Pfam" id="PF20600">
    <property type="entry name" value="ExoX-like_C"/>
    <property type="match status" value="1"/>
</dbReference>
<comment type="similarity">
    <text evidence="2 11">Belongs to the CBP4 family.</text>
</comment>
<evidence type="ECO:0000256" key="7">
    <source>
        <dbReference type="ARBA" id="ARBA00023136"/>
    </source>
</evidence>
<keyword evidence="4 11" id="KW-0999">Mitochondrion inner membrane</keyword>
<comment type="function">
    <text evidence="9 11">Essential for the assembly of ubiquinol-cytochrome c reductase. It has a direct effect on the correct occurrence of the Rieske protein, core 4, core 5 and apocytochrome b.</text>
</comment>
<evidence type="ECO:0000256" key="11">
    <source>
        <dbReference type="RuleBase" id="RU368005"/>
    </source>
</evidence>
<dbReference type="GO" id="GO:0005743">
    <property type="term" value="C:mitochondrial inner membrane"/>
    <property type="evidence" value="ECO:0007669"/>
    <property type="project" value="UniProtKB-SubCell"/>
</dbReference>
<keyword evidence="6 11" id="KW-0496">Mitochondrion</keyword>
<feature type="transmembrane region" description="Helical" evidence="11">
    <location>
        <begin position="12"/>
        <end position="32"/>
    </location>
</feature>
<evidence type="ECO:0000259" key="12">
    <source>
        <dbReference type="Pfam" id="PF20600"/>
    </source>
</evidence>
<keyword evidence="3 11" id="KW-0812">Transmembrane</keyword>
<evidence type="ECO:0000256" key="9">
    <source>
        <dbReference type="ARBA" id="ARBA00025413"/>
    </source>
</evidence>
<keyword evidence="14" id="KW-1185">Reference proteome</keyword>
<evidence type="ECO:0000313" key="14">
    <source>
        <dbReference type="Proteomes" id="UP000469559"/>
    </source>
</evidence>
<evidence type="ECO:0000256" key="8">
    <source>
        <dbReference type="ARBA" id="ARBA00023186"/>
    </source>
</evidence>
<protein>
    <recommendedName>
        <fullName evidence="10 11">Cytochrome b mRNA-processing protein 4</fullName>
    </recommendedName>
</protein>
<dbReference type="EMBL" id="QGMF01001102">
    <property type="protein sequence ID" value="TVY13128.1"/>
    <property type="molecule type" value="Genomic_DNA"/>
</dbReference>
<dbReference type="PANTHER" id="PTHR28202:SF1">
    <property type="entry name" value="ASSEMBLY FACTOR CBP4"/>
    <property type="match status" value="1"/>
</dbReference>
<evidence type="ECO:0000256" key="5">
    <source>
        <dbReference type="ARBA" id="ARBA00022989"/>
    </source>
</evidence>
<proteinExistence type="inferred from homology"/>
<evidence type="ECO:0000313" key="13">
    <source>
        <dbReference type="EMBL" id="TVY13128.1"/>
    </source>
</evidence>
<comment type="caution">
    <text evidence="13">The sequence shown here is derived from an EMBL/GenBank/DDBJ whole genome shotgun (WGS) entry which is preliminary data.</text>
</comment>
<reference evidence="13 14" key="1">
    <citation type="submission" date="2018-05" db="EMBL/GenBank/DDBJ databases">
        <title>Whole genome sequencing for identification of molecular markers to develop diagnostic detection tools for the regulated plant pathogen Lachnellula willkommii.</title>
        <authorList>
            <person name="Giroux E."/>
            <person name="Bilodeau G."/>
        </authorList>
    </citation>
    <scope>NUCLEOTIDE SEQUENCE [LARGE SCALE GENOMIC DNA]</scope>
    <source>
        <strain evidence="13 14">CBS 203.66</strain>
    </source>
</reference>
<organism evidence="13 14">
    <name type="scientific">Lachnellula arida</name>
    <dbReference type="NCBI Taxonomy" id="1316785"/>
    <lineage>
        <taxon>Eukaryota</taxon>
        <taxon>Fungi</taxon>
        <taxon>Dikarya</taxon>
        <taxon>Ascomycota</taxon>
        <taxon>Pezizomycotina</taxon>
        <taxon>Leotiomycetes</taxon>
        <taxon>Helotiales</taxon>
        <taxon>Lachnaceae</taxon>
        <taxon>Lachnellula</taxon>
    </lineage>
</organism>
<keyword evidence="5 11" id="KW-1133">Transmembrane helix</keyword>
<dbReference type="InterPro" id="IPR046768">
    <property type="entry name" value="ExoX-like_C"/>
</dbReference>
<dbReference type="GO" id="GO:0034551">
    <property type="term" value="P:mitochondrial respiratory chain complex III assembly"/>
    <property type="evidence" value="ECO:0007669"/>
    <property type="project" value="TreeGrafter"/>
</dbReference>
<evidence type="ECO:0000256" key="6">
    <source>
        <dbReference type="ARBA" id="ARBA00023128"/>
    </source>
</evidence>
<evidence type="ECO:0000256" key="4">
    <source>
        <dbReference type="ARBA" id="ARBA00022792"/>
    </source>
</evidence>